<gene>
    <name evidence="3" type="ORF">H5993_03605</name>
</gene>
<dbReference type="InterPro" id="IPR032466">
    <property type="entry name" value="Metal_Hydrolase"/>
</dbReference>
<dbReference type="PROSITE" id="PS01090">
    <property type="entry name" value="TATD_2"/>
    <property type="match status" value="1"/>
</dbReference>
<dbReference type="InterPro" id="IPR018228">
    <property type="entry name" value="DNase_TatD-rel_CS"/>
</dbReference>
<evidence type="ECO:0000313" key="4">
    <source>
        <dbReference type="Proteomes" id="UP000776629"/>
    </source>
</evidence>
<sequence>MQLQKLTIYDSHTHLNDDVFYNDVAAYLARAAHFGVVRMNMVGSNTKLNARAIKLAHQYSQLAAVIGWHPEDLVNYDEQAEETLIRQLADPAVVAVGEIGLDYYWNAVPREEQQRVFARQLAIAHDLHLPVVIHCREAIEDAYRILKVNHVGDYGGVMHSFAENAEWAKRFLDLGMDLSYSGVVTFNKAVDVQAAAKVTPLDRLMVETDAPYLTPMPYRGKQNEPAFTYFTVLGLADLLNETPATIANASYQTADRLFRRKNAEN</sequence>
<dbReference type="Pfam" id="PF01026">
    <property type="entry name" value="TatD_DNase"/>
    <property type="match status" value="1"/>
</dbReference>
<keyword evidence="2 3" id="KW-0378">Hydrolase</keyword>
<evidence type="ECO:0000313" key="3">
    <source>
        <dbReference type="EMBL" id="MBM6753847.1"/>
    </source>
</evidence>
<dbReference type="PANTHER" id="PTHR46124">
    <property type="entry name" value="D-AMINOACYL-TRNA DEACYLASE"/>
    <property type="match status" value="1"/>
</dbReference>
<dbReference type="Gene3D" id="3.20.20.140">
    <property type="entry name" value="Metal-dependent hydrolases"/>
    <property type="match status" value="1"/>
</dbReference>
<dbReference type="CDD" id="cd01310">
    <property type="entry name" value="TatD_DNAse"/>
    <property type="match status" value="1"/>
</dbReference>
<dbReference type="InterPro" id="IPR001130">
    <property type="entry name" value="TatD-like"/>
</dbReference>
<proteinExistence type="predicted"/>
<dbReference type="NCBIfam" id="TIGR00010">
    <property type="entry name" value="YchF/TatD family DNA exonuclease"/>
    <property type="match status" value="1"/>
</dbReference>
<dbReference type="GO" id="GO:0016787">
    <property type="term" value="F:hydrolase activity"/>
    <property type="evidence" value="ECO:0007669"/>
    <property type="project" value="UniProtKB-KW"/>
</dbReference>
<dbReference type="PIRSF" id="PIRSF005902">
    <property type="entry name" value="DNase_TatD"/>
    <property type="match status" value="1"/>
</dbReference>
<comment type="caution">
    <text evidence="3">The sequence shown here is derived from an EMBL/GenBank/DDBJ whole genome shotgun (WGS) entry which is preliminary data.</text>
</comment>
<dbReference type="PROSITE" id="PS01091">
    <property type="entry name" value="TATD_3"/>
    <property type="match status" value="1"/>
</dbReference>
<reference evidence="3 4" key="1">
    <citation type="journal article" date="2021" name="Sci. Rep.">
        <title>The distribution of antibiotic resistance genes in chicken gut microbiota commensals.</title>
        <authorList>
            <person name="Juricova H."/>
            <person name="Matiasovicova J."/>
            <person name="Kubasova T."/>
            <person name="Cejkova D."/>
            <person name="Rychlik I."/>
        </authorList>
    </citation>
    <scope>NUCLEOTIDE SEQUENCE [LARGE SCALE GENOMIC DNA]</scope>
    <source>
        <strain evidence="3 4">An810</strain>
    </source>
</reference>
<dbReference type="RefSeq" id="WP_204776254.1">
    <property type="nucleotide sequence ID" value="NZ_JACJJQ010000011.1"/>
</dbReference>
<dbReference type="EMBL" id="JACJJQ010000011">
    <property type="protein sequence ID" value="MBM6753847.1"/>
    <property type="molecule type" value="Genomic_DNA"/>
</dbReference>
<organism evidence="3 4">
    <name type="scientific">Limosilactobacillus alvi</name>
    <dbReference type="NCBI Taxonomy" id="990412"/>
    <lineage>
        <taxon>Bacteria</taxon>
        <taxon>Bacillati</taxon>
        <taxon>Bacillota</taxon>
        <taxon>Bacilli</taxon>
        <taxon>Lactobacillales</taxon>
        <taxon>Lactobacillaceae</taxon>
        <taxon>Limosilactobacillus</taxon>
    </lineage>
</organism>
<accession>A0ABS2EP23</accession>
<evidence type="ECO:0000256" key="1">
    <source>
        <dbReference type="ARBA" id="ARBA00022723"/>
    </source>
</evidence>
<dbReference type="Proteomes" id="UP000776629">
    <property type="component" value="Unassembled WGS sequence"/>
</dbReference>
<dbReference type="PANTHER" id="PTHR46124:SF2">
    <property type="entry name" value="D-AMINOACYL-TRNA DEACYLASE"/>
    <property type="match status" value="1"/>
</dbReference>
<keyword evidence="4" id="KW-1185">Reference proteome</keyword>
<keyword evidence="1" id="KW-0479">Metal-binding</keyword>
<dbReference type="SUPFAM" id="SSF51556">
    <property type="entry name" value="Metallo-dependent hydrolases"/>
    <property type="match status" value="1"/>
</dbReference>
<dbReference type="InterPro" id="IPR015991">
    <property type="entry name" value="TatD/YcfH-like"/>
</dbReference>
<evidence type="ECO:0000256" key="2">
    <source>
        <dbReference type="ARBA" id="ARBA00022801"/>
    </source>
</evidence>
<protein>
    <submittedName>
        <fullName evidence="3">TatD family hydrolase</fullName>
    </submittedName>
</protein>
<name>A0ABS2EP23_9LACO</name>